<dbReference type="GeneID" id="73044894"/>
<sequence length="272" mass="29318">MFDRFFGDEGDSGDADPEADVEVRTNAGAWGTDVNVESGDPSGVLDGDSWFTTHTFDVDSEESSAGTRGGTEPSPDVSPRESPIGTTYPRGTFAFPASKPFMQALETRGKNGAHERVETVYVLTGQSATTPTELFGLDDPEYYESATRNSVTTLEGKVARRVASSYPDGETPGVVARFHTHPGGTTTPSDTDVGSAESIEECYEDAFGTDDFEFFHGIHAYVEQSGVPSVTERHDPAALNGGVSWRGEQYRHELALYGPRFRNPQDVVIADG</sequence>
<dbReference type="AlphaFoldDB" id="A0ABD5Q2I1"/>
<organism evidence="2 3">
    <name type="scientific">Halorussus aquaticus</name>
    <dbReference type="NCBI Taxonomy" id="2953748"/>
    <lineage>
        <taxon>Archaea</taxon>
        <taxon>Methanobacteriati</taxon>
        <taxon>Methanobacteriota</taxon>
        <taxon>Stenosarchaea group</taxon>
        <taxon>Halobacteria</taxon>
        <taxon>Halobacteriales</taxon>
        <taxon>Haladaptataceae</taxon>
        <taxon>Halorussus</taxon>
    </lineage>
</organism>
<name>A0ABD5Q2I1_9EURY</name>
<dbReference type="SUPFAM" id="SSF102712">
    <property type="entry name" value="JAB1/MPN domain"/>
    <property type="match status" value="1"/>
</dbReference>
<reference evidence="2 3" key="1">
    <citation type="journal article" date="2019" name="Int. J. Syst. Evol. Microbiol.">
        <title>The Global Catalogue of Microorganisms (GCM) 10K type strain sequencing project: providing services to taxonomists for standard genome sequencing and annotation.</title>
        <authorList>
            <consortium name="The Broad Institute Genomics Platform"/>
            <consortium name="The Broad Institute Genome Sequencing Center for Infectious Disease"/>
            <person name="Wu L."/>
            <person name="Ma J."/>
        </authorList>
    </citation>
    <scope>NUCLEOTIDE SEQUENCE [LARGE SCALE GENOMIC DNA]</scope>
    <source>
        <strain evidence="2 3">XZYJ18</strain>
    </source>
</reference>
<proteinExistence type="predicted"/>
<dbReference type="Proteomes" id="UP001595945">
    <property type="component" value="Unassembled WGS sequence"/>
</dbReference>
<feature type="compositionally biased region" description="Acidic residues" evidence="1">
    <location>
        <begin position="8"/>
        <end position="20"/>
    </location>
</feature>
<evidence type="ECO:0000313" key="3">
    <source>
        <dbReference type="Proteomes" id="UP001595945"/>
    </source>
</evidence>
<comment type="caution">
    <text evidence="2">The sequence shown here is derived from an EMBL/GenBank/DDBJ whole genome shotgun (WGS) entry which is preliminary data.</text>
</comment>
<accession>A0ABD5Q2I1</accession>
<feature type="region of interest" description="Disordered" evidence="1">
    <location>
        <begin position="1"/>
        <end position="90"/>
    </location>
</feature>
<dbReference type="RefSeq" id="WP_254269838.1">
    <property type="nucleotide sequence ID" value="NZ_CP100400.1"/>
</dbReference>
<dbReference type="EMBL" id="JBHSHT010000001">
    <property type="protein sequence ID" value="MFC4824421.1"/>
    <property type="molecule type" value="Genomic_DNA"/>
</dbReference>
<evidence type="ECO:0000313" key="2">
    <source>
        <dbReference type="EMBL" id="MFC4824421.1"/>
    </source>
</evidence>
<evidence type="ECO:0000256" key="1">
    <source>
        <dbReference type="SAM" id="MobiDB-lite"/>
    </source>
</evidence>
<evidence type="ECO:0008006" key="4">
    <source>
        <dbReference type="Google" id="ProtNLM"/>
    </source>
</evidence>
<keyword evidence="3" id="KW-1185">Reference proteome</keyword>
<protein>
    <recommendedName>
        <fullName evidence="4">JAB domain-containing protein</fullName>
    </recommendedName>
</protein>
<gene>
    <name evidence="2" type="ORF">ACFO9K_09105</name>
</gene>